<gene>
    <name evidence="2" type="ORF">HC175_08900</name>
</gene>
<keyword evidence="3" id="KW-1185">Reference proteome</keyword>
<dbReference type="RefSeq" id="WP_168138140.1">
    <property type="nucleotide sequence ID" value="NZ_JAAVJR010000004.1"/>
</dbReference>
<evidence type="ECO:0000313" key="3">
    <source>
        <dbReference type="Proteomes" id="UP000703674"/>
    </source>
</evidence>
<accession>A0ABX1D088</accession>
<evidence type="ECO:0000313" key="2">
    <source>
        <dbReference type="EMBL" id="NJW53039.1"/>
    </source>
</evidence>
<proteinExistence type="predicted"/>
<dbReference type="InterPro" id="IPR011971">
    <property type="entry name" value="CHP02284"/>
</dbReference>
<evidence type="ECO:0000259" key="1">
    <source>
        <dbReference type="Pfam" id="PF09537"/>
    </source>
</evidence>
<dbReference type="InterPro" id="IPR019052">
    <property type="entry name" value="DUF2383"/>
</dbReference>
<organism evidence="2 3">
    <name type="scientific">Salinimicrobium oceani</name>
    <dbReference type="NCBI Taxonomy" id="2722702"/>
    <lineage>
        <taxon>Bacteria</taxon>
        <taxon>Pseudomonadati</taxon>
        <taxon>Bacteroidota</taxon>
        <taxon>Flavobacteriia</taxon>
        <taxon>Flavobacteriales</taxon>
        <taxon>Flavobacteriaceae</taxon>
        <taxon>Salinimicrobium</taxon>
    </lineage>
</organism>
<name>A0ABX1D088_9FLAO</name>
<dbReference type="SUPFAM" id="SSF47240">
    <property type="entry name" value="Ferritin-like"/>
    <property type="match status" value="1"/>
</dbReference>
<dbReference type="PIRSF" id="PIRSF029477">
    <property type="entry name" value="UCP029477"/>
    <property type="match status" value="1"/>
</dbReference>
<dbReference type="NCBIfam" id="TIGR02284">
    <property type="entry name" value="PA2169 family four-helix-bundle protein"/>
    <property type="match status" value="1"/>
</dbReference>
<comment type="caution">
    <text evidence="2">The sequence shown here is derived from an EMBL/GenBank/DDBJ whole genome shotgun (WGS) entry which is preliminary data.</text>
</comment>
<sequence>MSTTKEMAEQLNELLEKNYDSEKGFKNAAEDVKNSRLKSYFEQKAQQRYDFGHELKSEIRNLGEDPDKGTSLKGDAHRAWMDLKTAFSSDNEEAVLEEAIRGEKVAVEDYNKIINNAELPPSTVNLLIKQRNAIERTLNEVKGLEEAFD</sequence>
<feature type="domain" description="DUF2383" evidence="1">
    <location>
        <begin position="8"/>
        <end position="115"/>
    </location>
</feature>
<dbReference type="InterPro" id="IPR016920">
    <property type="entry name" value="UCP029477"/>
</dbReference>
<reference evidence="2 3" key="1">
    <citation type="submission" date="2020-03" db="EMBL/GenBank/DDBJ databases">
        <title>Salinimicrobium sp. nov, isolated from SCS.</title>
        <authorList>
            <person name="Cao W.R."/>
        </authorList>
    </citation>
    <scope>NUCLEOTIDE SEQUENCE [LARGE SCALE GENOMIC DNA]</scope>
    <source>
        <strain evidence="3">J15B91</strain>
    </source>
</reference>
<dbReference type="Pfam" id="PF09537">
    <property type="entry name" value="DUF2383"/>
    <property type="match status" value="1"/>
</dbReference>
<protein>
    <submittedName>
        <fullName evidence="2">PA2169 family four-helix-bundle protein</fullName>
    </submittedName>
</protein>
<dbReference type="Proteomes" id="UP000703674">
    <property type="component" value="Unassembled WGS sequence"/>
</dbReference>
<dbReference type="InterPro" id="IPR012347">
    <property type="entry name" value="Ferritin-like"/>
</dbReference>
<dbReference type="EMBL" id="JAAVJR010000004">
    <property type="protein sequence ID" value="NJW53039.1"/>
    <property type="molecule type" value="Genomic_DNA"/>
</dbReference>
<dbReference type="Gene3D" id="1.20.1260.10">
    <property type="match status" value="1"/>
</dbReference>
<dbReference type="InterPro" id="IPR009078">
    <property type="entry name" value="Ferritin-like_SF"/>
</dbReference>